<evidence type="ECO:0000313" key="2">
    <source>
        <dbReference type="EMBL" id="ASQ47043.1"/>
    </source>
</evidence>
<organism evidence="2 3">
    <name type="scientific">Legionella clemsonensis</name>
    <dbReference type="NCBI Taxonomy" id="1867846"/>
    <lineage>
        <taxon>Bacteria</taxon>
        <taxon>Pseudomonadati</taxon>
        <taxon>Pseudomonadota</taxon>
        <taxon>Gammaproteobacteria</taxon>
        <taxon>Legionellales</taxon>
        <taxon>Legionellaceae</taxon>
        <taxon>Legionella</taxon>
    </lineage>
</organism>
<dbReference type="RefSeq" id="WP_232505482.1">
    <property type="nucleotide sequence ID" value="NZ_CP016397.1"/>
</dbReference>
<sequence length="60" mass="7064">MPGELNEQQIRQTAIILGLPADLFAKTISLPKQFAYWLEYLMIILSWYFKEVLAFLKVME</sequence>
<keyword evidence="1" id="KW-0472">Membrane</keyword>
<dbReference type="AlphaFoldDB" id="A0A222P5E5"/>
<dbReference type="KEGG" id="lcd:clem_12540"/>
<evidence type="ECO:0000313" key="3">
    <source>
        <dbReference type="Proteomes" id="UP000201728"/>
    </source>
</evidence>
<gene>
    <name evidence="2" type="ORF">clem_12540</name>
</gene>
<proteinExistence type="predicted"/>
<reference evidence="2 3" key="1">
    <citation type="submission" date="2016-07" db="EMBL/GenBank/DDBJ databases">
        <authorList>
            <person name="Hassler H."/>
        </authorList>
    </citation>
    <scope>NUCLEOTIDE SEQUENCE [LARGE SCALE GENOMIC DNA]</scope>
    <source>
        <strain evidence="2 3">CDC-D5610</strain>
    </source>
</reference>
<feature type="transmembrane region" description="Helical" evidence="1">
    <location>
        <begin position="34"/>
        <end position="56"/>
    </location>
</feature>
<accession>A0A222P5E5</accession>
<keyword evidence="3" id="KW-1185">Reference proteome</keyword>
<name>A0A222P5E5_9GAMM</name>
<dbReference type="EMBL" id="CP016397">
    <property type="protein sequence ID" value="ASQ47043.1"/>
    <property type="molecule type" value="Genomic_DNA"/>
</dbReference>
<evidence type="ECO:0000256" key="1">
    <source>
        <dbReference type="SAM" id="Phobius"/>
    </source>
</evidence>
<keyword evidence="1" id="KW-1133">Transmembrane helix</keyword>
<keyword evidence="1" id="KW-0812">Transmembrane</keyword>
<protein>
    <submittedName>
        <fullName evidence="2">Uncharacterized protein</fullName>
    </submittedName>
</protein>
<dbReference type="Proteomes" id="UP000201728">
    <property type="component" value="Chromosome"/>
</dbReference>